<sequence>MALLKAQSPDGNFISSSGTSCKCRLSQQNEPAGKPKGVLGEGRGVRGGDNTLRYATTFDYPLLRTLTNTFSRKIFDHGKIISQDFSPQNLGTATNVGFVFHQRDKSSELVMVN</sequence>
<protein>
    <submittedName>
        <fullName evidence="2">Uncharacterized protein</fullName>
    </submittedName>
</protein>
<accession>A0A8X7BI79</accession>
<organism evidence="2 3">
    <name type="scientific">Trichonephila clavipes</name>
    <name type="common">Golden silk orbweaver</name>
    <name type="synonym">Nephila clavipes</name>
    <dbReference type="NCBI Taxonomy" id="2585209"/>
    <lineage>
        <taxon>Eukaryota</taxon>
        <taxon>Metazoa</taxon>
        <taxon>Ecdysozoa</taxon>
        <taxon>Arthropoda</taxon>
        <taxon>Chelicerata</taxon>
        <taxon>Arachnida</taxon>
        <taxon>Araneae</taxon>
        <taxon>Araneomorphae</taxon>
        <taxon>Entelegynae</taxon>
        <taxon>Araneoidea</taxon>
        <taxon>Nephilidae</taxon>
        <taxon>Trichonephila</taxon>
    </lineage>
</organism>
<name>A0A8X7BI79_TRICX</name>
<evidence type="ECO:0000313" key="2">
    <source>
        <dbReference type="EMBL" id="GFY32716.1"/>
    </source>
</evidence>
<keyword evidence="3" id="KW-1185">Reference proteome</keyword>
<evidence type="ECO:0000256" key="1">
    <source>
        <dbReference type="SAM" id="MobiDB-lite"/>
    </source>
</evidence>
<comment type="caution">
    <text evidence="2">The sequence shown here is derived from an EMBL/GenBank/DDBJ whole genome shotgun (WGS) entry which is preliminary data.</text>
</comment>
<dbReference type="Proteomes" id="UP000887159">
    <property type="component" value="Unassembled WGS sequence"/>
</dbReference>
<gene>
    <name evidence="2" type="ORF">TNCV_4638221</name>
</gene>
<dbReference type="AlphaFoldDB" id="A0A8X7BI79"/>
<reference evidence="2" key="1">
    <citation type="submission" date="2020-08" db="EMBL/GenBank/DDBJ databases">
        <title>Multicomponent nature underlies the extraordinary mechanical properties of spider dragline silk.</title>
        <authorList>
            <person name="Kono N."/>
            <person name="Nakamura H."/>
            <person name="Mori M."/>
            <person name="Yoshida Y."/>
            <person name="Ohtoshi R."/>
            <person name="Malay A.D."/>
            <person name="Moran D.A.P."/>
            <person name="Tomita M."/>
            <person name="Numata K."/>
            <person name="Arakawa K."/>
        </authorList>
    </citation>
    <scope>NUCLEOTIDE SEQUENCE</scope>
</reference>
<dbReference type="PROSITE" id="PS51257">
    <property type="entry name" value="PROKAR_LIPOPROTEIN"/>
    <property type="match status" value="1"/>
</dbReference>
<dbReference type="EMBL" id="BMAU01021404">
    <property type="protein sequence ID" value="GFY32716.1"/>
    <property type="molecule type" value="Genomic_DNA"/>
</dbReference>
<evidence type="ECO:0000313" key="3">
    <source>
        <dbReference type="Proteomes" id="UP000887159"/>
    </source>
</evidence>
<proteinExistence type="predicted"/>
<feature type="region of interest" description="Disordered" evidence="1">
    <location>
        <begin position="25"/>
        <end position="45"/>
    </location>
</feature>